<reference evidence="2" key="2">
    <citation type="submission" date="2020-09" db="EMBL/GenBank/DDBJ databases">
        <authorList>
            <person name="Sun Q."/>
            <person name="Zhou Y."/>
        </authorList>
    </citation>
    <scope>NUCLEOTIDE SEQUENCE</scope>
    <source>
        <strain evidence="2">CGMCC 1.15360</strain>
    </source>
</reference>
<dbReference type="EMBL" id="BMIP01000005">
    <property type="protein sequence ID" value="GGD73495.1"/>
    <property type="molecule type" value="Genomic_DNA"/>
</dbReference>
<comment type="caution">
    <text evidence="2">The sequence shown here is derived from an EMBL/GenBank/DDBJ whole genome shotgun (WGS) entry which is preliminary data.</text>
</comment>
<proteinExistence type="predicted"/>
<evidence type="ECO:0000313" key="2">
    <source>
        <dbReference type="EMBL" id="GGD73495.1"/>
    </source>
</evidence>
<organism evidence="2 3">
    <name type="scientific">Croceicoccus mobilis</name>
    <dbReference type="NCBI Taxonomy" id="1703339"/>
    <lineage>
        <taxon>Bacteria</taxon>
        <taxon>Pseudomonadati</taxon>
        <taxon>Pseudomonadota</taxon>
        <taxon>Alphaproteobacteria</taxon>
        <taxon>Sphingomonadales</taxon>
        <taxon>Erythrobacteraceae</taxon>
        <taxon>Croceicoccus</taxon>
    </lineage>
</organism>
<evidence type="ECO:0000256" key="1">
    <source>
        <dbReference type="SAM" id="MobiDB-lite"/>
    </source>
</evidence>
<reference evidence="2" key="1">
    <citation type="journal article" date="2014" name="Int. J. Syst. Evol. Microbiol.">
        <title>Complete genome sequence of Corynebacterium casei LMG S-19264T (=DSM 44701T), isolated from a smear-ripened cheese.</title>
        <authorList>
            <consortium name="US DOE Joint Genome Institute (JGI-PGF)"/>
            <person name="Walter F."/>
            <person name="Albersmeier A."/>
            <person name="Kalinowski J."/>
            <person name="Ruckert C."/>
        </authorList>
    </citation>
    <scope>NUCLEOTIDE SEQUENCE</scope>
    <source>
        <strain evidence="2">CGMCC 1.15360</strain>
    </source>
</reference>
<keyword evidence="3" id="KW-1185">Reference proteome</keyword>
<name>A0A916Z2W7_9SPHN</name>
<gene>
    <name evidence="2" type="ORF">GCM10010990_23900</name>
</gene>
<dbReference type="AlphaFoldDB" id="A0A916Z2W7"/>
<feature type="region of interest" description="Disordered" evidence="1">
    <location>
        <begin position="110"/>
        <end position="131"/>
    </location>
</feature>
<accession>A0A916Z2W7</accession>
<evidence type="ECO:0000313" key="3">
    <source>
        <dbReference type="Proteomes" id="UP000612349"/>
    </source>
</evidence>
<protein>
    <submittedName>
        <fullName evidence="2">Uncharacterized protein</fullName>
    </submittedName>
</protein>
<sequence length="716" mass="78379">MDGAWAHADLAATTISGGVELDWRGGDDQPMRLRMAVKDGQPVIERLDIAGTAVLRDAAIDYTITSGMRRITGQQLAPLRKLGVEITAEEVDRHKWDAFWDAPLDLREPDPSARLASSNQPPIDGIANQPGLPRSPGEIERSQLTYAIDSCTVTGKGSRATIRFGGVSAGPFAGDLVITAFRGTNLIKVEYVASTDRPSVAYKYDVGITGIPIGPETRVGWRDLAGGAQHTTLTGRANDAPAVIKAANRLIVASTGNGASLAAFPPPHDFFWARELEEVVGYNWYEKSSDGTFGFGIRQGEQEVREKFRANWTLYGAPPGSEQRMALFLYPTADGAEAARDEALAFTRGDRYAQLPGYKVMAHHYHLGMGERLLASGDPDMRLPDFDALRASGIDIASVTDIFPDQRNPGGPMRLEVLKAYYDGAARLSDSDFLVIPNVEAINILGGHWDVLQSRPVLWLEHRADDEPFRSVDADGDTVYRLGNAEEAARMIEETGMLVYMPHPRTKGSTHYPDAIKDGPAFNSDWYRGAGWRWGMGSDLSERRLSGKRVLPLFDDMNNWAAVRGTRPKYLLAITETFDKKPGDDIYANNPVNYLRLDALPAGQDYGAVNEVLNRGDYFVTSGEVLIPDAGITGRGRTARLEADVQWTFPLDIVEVIWGDGRQTHREAVDTSDLPAMGSRHFSIPFDGSGAKWVRFAAWDTAGNGAMTQPVVPGRD</sequence>
<dbReference type="Proteomes" id="UP000612349">
    <property type="component" value="Unassembled WGS sequence"/>
</dbReference>